<organism evidence="2 3">
    <name type="scientific">Anaerolinea thermophila (strain DSM 14523 / JCM 11388 / NBRC 100420 / UNI-1)</name>
    <dbReference type="NCBI Taxonomy" id="926569"/>
    <lineage>
        <taxon>Bacteria</taxon>
        <taxon>Bacillati</taxon>
        <taxon>Chloroflexota</taxon>
        <taxon>Anaerolineae</taxon>
        <taxon>Anaerolineales</taxon>
        <taxon>Anaerolineaceae</taxon>
        <taxon>Anaerolinea</taxon>
    </lineage>
</organism>
<dbReference type="eggNOG" id="COG0739">
    <property type="taxonomic scope" value="Bacteria"/>
</dbReference>
<dbReference type="InterPro" id="IPR036779">
    <property type="entry name" value="LysM_dom_sf"/>
</dbReference>
<dbReference type="CDD" id="cd00118">
    <property type="entry name" value="LysM"/>
    <property type="match status" value="1"/>
</dbReference>
<dbReference type="SMART" id="SM00257">
    <property type="entry name" value="LysM"/>
    <property type="match status" value="1"/>
</dbReference>
<keyword evidence="3" id="KW-1185">Reference proteome</keyword>
<dbReference type="Gene3D" id="3.10.350.10">
    <property type="entry name" value="LysM domain"/>
    <property type="match status" value="1"/>
</dbReference>
<sequence length="498" mass="54767">MRKVWKRFLRAGILVGWISTMLISACVPLESSSAQSLFEPSNPQGKSLIEIQDTPTPMPARPIYQPGELVDYTAQTGDTLPAIAAHFNTSVKEILEANPFIPADATTMPPGMPMKIPIYYQPLWGSPYQILPDSHFVNGPALIGFDTQKFVLLQPGWLRFYNEYVGDRQRNGAEIVEYVATNYSISPRVLLAILEYQLGALTQPKMPGGLDEYPLGERDISYRGLYRQLAWTANFLNQQYYTWRKGRLEITLPDGQLERPDPWQNAATVALQVYFAGRLNMEGYRIAVSSEGFARTYRELFGEPWTTDPHIPGSLRQPELRLPFGAGKSWAFTGGPHTAWGEGEPLAALDFAPPSVVGGCSPTEEFATAVAGGKIVRTGTGIAVLDLDGDGDERTGWVIFYLHLASDGMAPLGSELQAGDPIGKPSCEGGRATGTHVHIARKFNGEWIPADGVIPFNLEGWIARNGASPYEGWLTRQNRSVKACVCSDQASQIQSQSR</sequence>
<dbReference type="InterPro" id="IPR018392">
    <property type="entry name" value="LysM"/>
</dbReference>
<dbReference type="PROSITE" id="PS51782">
    <property type="entry name" value="LYSM"/>
    <property type="match status" value="1"/>
</dbReference>
<dbReference type="EMBL" id="AP012029">
    <property type="protein sequence ID" value="BAJ63242.1"/>
    <property type="molecule type" value="Genomic_DNA"/>
</dbReference>
<name>E8N478_ANATU</name>
<dbReference type="InterPro" id="IPR011055">
    <property type="entry name" value="Dup_hybrid_motif"/>
</dbReference>
<dbReference type="SUPFAM" id="SSF54106">
    <property type="entry name" value="LysM domain"/>
    <property type="match status" value="1"/>
</dbReference>
<dbReference type="Gene3D" id="2.70.70.10">
    <property type="entry name" value="Glucose Permease (Domain IIA)"/>
    <property type="match status" value="1"/>
</dbReference>
<dbReference type="AlphaFoldDB" id="E8N478"/>
<feature type="domain" description="LysM" evidence="1">
    <location>
        <begin position="70"/>
        <end position="116"/>
    </location>
</feature>
<protein>
    <recommendedName>
        <fullName evidence="1">LysM domain-containing protein</fullName>
    </recommendedName>
</protein>
<gene>
    <name evidence="2" type="ordered locus">ANT_12080</name>
</gene>
<dbReference type="eggNOG" id="COG1388">
    <property type="taxonomic scope" value="Bacteria"/>
</dbReference>
<evidence type="ECO:0000313" key="3">
    <source>
        <dbReference type="Proteomes" id="UP000008922"/>
    </source>
</evidence>
<reference evidence="2 3" key="1">
    <citation type="submission" date="2010-12" db="EMBL/GenBank/DDBJ databases">
        <title>Whole genome sequence of Anaerolinea thermophila UNI-1.</title>
        <authorList>
            <person name="Narita-Yamada S."/>
            <person name="Kishi E."/>
            <person name="Watanabe Y."/>
            <person name="Takasaki K."/>
            <person name="Ankai A."/>
            <person name="Oguchi A."/>
            <person name="Fukui S."/>
            <person name="Takahashi M."/>
            <person name="Yashiro I."/>
            <person name="Hosoyama A."/>
            <person name="Sekiguchi Y."/>
            <person name="Hanada S."/>
            <person name="Fujita N."/>
        </authorList>
    </citation>
    <scope>NUCLEOTIDE SEQUENCE [LARGE SCALE GENOMIC DNA]</scope>
    <source>
        <strain evidence="3">DSM 14523 / JCM 11388 / NBRC 100420 / UNI-1</strain>
    </source>
</reference>
<dbReference type="Pfam" id="PF01476">
    <property type="entry name" value="LysM"/>
    <property type="match status" value="1"/>
</dbReference>
<evidence type="ECO:0000259" key="1">
    <source>
        <dbReference type="PROSITE" id="PS51782"/>
    </source>
</evidence>
<dbReference type="Proteomes" id="UP000008922">
    <property type="component" value="Chromosome"/>
</dbReference>
<dbReference type="OrthoDB" id="144484at2"/>
<dbReference type="KEGG" id="atm:ANT_12080"/>
<accession>E8N478</accession>
<proteinExistence type="predicted"/>
<dbReference type="PROSITE" id="PS51257">
    <property type="entry name" value="PROKAR_LIPOPROTEIN"/>
    <property type="match status" value="1"/>
</dbReference>
<dbReference type="InParanoid" id="E8N478"/>
<evidence type="ECO:0000313" key="2">
    <source>
        <dbReference type="EMBL" id="BAJ63242.1"/>
    </source>
</evidence>
<dbReference type="STRING" id="926569.ANT_12080"/>
<dbReference type="HOGENOM" id="CLU_536026_0_0_0"/>